<gene>
    <name evidence="1" type="ORF">VFH_VI198760</name>
</gene>
<dbReference type="AlphaFoldDB" id="A0AAV1BC29"/>
<sequence length="114" mass="12753">MEKGKNVMNHININDEIDAIATQSMKNVSRIEKSIAKKKRDVEKTLVVVNVMRHEGREQNSMAGENGNVVVTKTKQNRVLSNDIYVAKSTLEKGKAIMKATKVEDEIDDINNVA</sequence>
<evidence type="ECO:0000313" key="1">
    <source>
        <dbReference type="EMBL" id="CAI8620016.1"/>
    </source>
</evidence>
<evidence type="ECO:0000313" key="2">
    <source>
        <dbReference type="Proteomes" id="UP001157006"/>
    </source>
</evidence>
<dbReference type="Proteomes" id="UP001157006">
    <property type="component" value="Chromosome 6"/>
</dbReference>
<accession>A0AAV1BC29</accession>
<reference evidence="1 2" key="1">
    <citation type="submission" date="2023-01" db="EMBL/GenBank/DDBJ databases">
        <authorList>
            <person name="Kreplak J."/>
        </authorList>
    </citation>
    <scope>NUCLEOTIDE SEQUENCE [LARGE SCALE GENOMIC DNA]</scope>
</reference>
<keyword evidence="2" id="KW-1185">Reference proteome</keyword>
<protein>
    <submittedName>
        <fullName evidence="1">Uncharacterized protein</fullName>
    </submittedName>
</protein>
<dbReference type="EMBL" id="OX451741">
    <property type="protein sequence ID" value="CAI8620016.1"/>
    <property type="molecule type" value="Genomic_DNA"/>
</dbReference>
<proteinExistence type="predicted"/>
<name>A0AAV1BC29_VICFA</name>
<organism evidence="1 2">
    <name type="scientific">Vicia faba</name>
    <name type="common">Broad bean</name>
    <name type="synonym">Faba vulgaris</name>
    <dbReference type="NCBI Taxonomy" id="3906"/>
    <lineage>
        <taxon>Eukaryota</taxon>
        <taxon>Viridiplantae</taxon>
        <taxon>Streptophyta</taxon>
        <taxon>Embryophyta</taxon>
        <taxon>Tracheophyta</taxon>
        <taxon>Spermatophyta</taxon>
        <taxon>Magnoliopsida</taxon>
        <taxon>eudicotyledons</taxon>
        <taxon>Gunneridae</taxon>
        <taxon>Pentapetalae</taxon>
        <taxon>rosids</taxon>
        <taxon>fabids</taxon>
        <taxon>Fabales</taxon>
        <taxon>Fabaceae</taxon>
        <taxon>Papilionoideae</taxon>
        <taxon>50 kb inversion clade</taxon>
        <taxon>NPAAA clade</taxon>
        <taxon>Hologalegina</taxon>
        <taxon>IRL clade</taxon>
        <taxon>Fabeae</taxon>
        <taxon>Vicia</taxon>
    </lineage>
</organism>